<organism evidence="1 2">
    <name type="scientific">Lusitaniella coriacea LEGE 07157</name>
    <dbReference type="NCBI Taxonomy" id="945747"/>
    <lineage>
        <taxon>Bacteria</taxon>
        <taxon>Bacillati</taxon>
        <taxon>Cyanobacteriota</taxon>
        <taxon>Cyanophyceae</taxon>
        <taxon>Spirulinales</taxon>
        <taxon>Lusitaniellaceae</taxon>
        <taxon>Lusitaniella</taxon>
    </lineage>
</organism>
<name>A0A8J7JG04_9CYAN</name>
<evidence type="ECO:0000313" key="1">
    <source>
        <dbReference type="EMBL" id="MBE9119175.1"/>
    </source>
</evidence>
<keyword evidence="2" id="KW-1185">Reference proteome</keyword>
<reference evidence="1" key="1">
    <citation type="submission" date="2020-10" db="EMBL/GenBank/DDBJ databases">
        <authorList>
            <person name="Castelo-Branco R."/>
            <person name="Eusebio N."/>
            <person name="Adriana R."/>
            <person name="Vieira A."/>
            <person name="Brugerolle De Fraissinette N."/>
            <person name="Rezende De Castro R."/>
            <person name="Schneider M.P."/>
            <person name="Vasconcelos V."/>
            <person name="Leao P.N."/>
        </authorList>
    </citation>
    <scope>NUCLEOTIDE SEQUENCE</scope>
    <source>
        <strain evidence="1">LEGE 07157</strain>
    </source>
</reference>
<dbReference type="RefSeq" id="WP_194032267.1">
    <property type="nucleotide sequence ID" value="NZ_JADEWZ010000091.1"/>
</dbReference>
<evidence type="ECO:0000313" key="2">
    <source>
        <dbReference type="Proteomes" id="UP000654482"/>
    </source>
</evidence>
<dbReference type="AlphaFoldDB" id="A0A8J7JG04"/>
<comment type="caution">
    <text evidence="1">The sequence shown here is derived from an EMBL/GenBank/DDBJ whole genome shotgun (WGS) entry which is preliminary data.</text>
</comment>
<dbReference type="Proteomes" id="UP000654482">
    <property type="component" value="Unassembled WGS sequence"/>
</dbReference>
<protein>
    <submittedName>
        <fullName evidence="1">Uncharacterized protein</fullName>
    </submittedName>
</protein>
<gene>
    <name evidence="1" type="ORF">IQ249_25305</name>
</gene>
<dbReference type="EMBL" id="JADEWZ010000091">
    <property type="protein sequence ID" value="MBE9119175.1"/>
    <property type="molecule type" value="Genomic_DNA"/>
</dbReference>
<sequence>MTVTVNQWIMKQGKLTRSAIAAKLRTTSVTITLAENVTIPSISSALRIVEDAA</sequence>
<proteinExistence type="predicted"/>
<accession>A0A8J7JG04</accession>